<dbReference type="Pfam" id="PF01370">
    <property type="entry name" value="Epimerase"/>
    <property type="match status" value="1"/>
</dbReference>
<dbReference type="FunFam" id="3.40.50.720:FF:000336">
    <property type="entry name" value="Aldehyde reductase"/>
    <property type="match status" value="1"/>
</dbReference>
<reference evidence="4 5" key="1">
    <citation type="submission" date="2006-07" db="EMBL/GenBank/DDBJ databases">
        <title>Annotation of the draft genome assembly of Chlorobium ferroxidans DSM 13031.</title>
        <authorList>
            <consortium name="US DOE Joint Genome Institute (JGI-ORNL)"/>
            <person name="Larimer F."/>
            <person name="Land M."/>
            <person name="Hauser L."/>
        </authorList>
    </citation>
    <scope>NUCLEOTIDE SEQUENCE [LARGE SCALE GENOMIC DNA]</scope>
    <source>
        <strain evidence="4 5">DSM 13031</strain>
    </source>
</reference>
<evidence type="ECO:0000256" key="2">
    <source>
        <dbReference type="ARBA" id="ARBA00023445"/>
    </source>
</evidence>
<name>Q0YRG5_9CHLB</name>
<dbReference type="SUPFAM" id="SSF51735">
    <property type="entry name" value="NAD(P)-binding Rossmann-fold domains"/>
    <property type="match status" value="1"/>
</dbReference>
<gene>
    <name evidence="4" type="ORF">CferDRAFT_0870</name>
</gene>
<dbReference type="RefSeq" id="WP_006366457.1">
    <property type="nucleotide sequence ID" value="NZ_AASE01000010.1"/>
</dbReference>
<sequence>MITSKPVCVTGASGFIAAYIVRDLLREGYRVRGTVRKSAENYPFLLNLPGAEERLELVKADLLQANAYDRAVEGCDYVIHTASPYEINVKNPQEDLVDPAVNGTESILQSCMKSGGVKRVVFTSSIAAITDEPESSKVFTEKDWNTMSSLDRHPYQYSKTLAERAAWDFIMQKKPAFDLVVINPFMVVGPSLGPSLNTTNQIIRDIMTGVYPGIMDINWGFVDVRDVAKAHLLAMSNGAASGRYLCSGDAMHMRDLVALLKSSGFRKYALPKLDLSGKAGTLLMKLLSFTQPKDTGTYIRTNVGRTFRYDNAKIRRELGISFMDIKQSIIETVEDMVKWGHLPKR</sequence>
<dbReference type="InterPro" id="IPR050425">
    <property type="entry name" value="NAD(P)_dehydrat-like"/>
</dbReference>
<proteinExistence type="inferred from homology"/>
<evidence type="ECO:0000256" key="1">
    <source>
        <dbReference type="ARBA" id="ARBA00023002"/>
    </source>
</evidence>
<dbReference type="InterPro" id="IPR001509">
    <property type="entry name" value="Epimerase_deHydtase"/>
</dbReference>
<dbReference type="Gene3D" id="3.40.50.720">
    <property type="entry name" value="NAD(P)-binding Rossmann-like Domain"/>
    <property type="match status" value="1"/>
</dbReference>
<comment type="similarity">
    <text evidence="2">Belongs to the NAD(P)-dependent epimerase/dehydratase family. Dihydroflavonol-4-reductase subfamily.</text>
</comment>
<dbReference type="GO" id="GO:0016853">
    <property type="term" value="F:isomerase activity"/>
    <property type="evidence" value="ECO:0007669"/>
    <property type="project" value="UniProtKB-KW"/>
</dbReference>
<dbReference type="GO" id="GO:0016616">
    <property type="term" value="F:oxidoreductase activity, acting on the CH-OH group of donors, NAD or NADP as acceptor"/>
    <property type="evidence" value="ECO:0007669"/>
    <property type="project" value="TreeGrafter"/>
</dbReference>
<dbReference type="PANTHER" id="PTHR10366:SF564">
    <property type="entry name" value="STEROL-4-ALPHA-CARBOXYLATE 3-DEHYDROGENASE, DECARBOXYLATING"/>
    <property type="match status" value="1"/>
</dbReference>
<keyword evidence="1" id="KW-0560">Oxidoreductase</keyword>
<dbReference type="CDD" id="cd08958">
    <property type="entry name" value="FR_SDR_e"/>
    <property type="match status" value="1"/>
</dbReference>
<feature type="domain" description="NAD-dependent epimerase/dehydratase" evidence="3">
    <location>
        <begin position="7"/>
        <end position="240"/>
    </location>
</feature>
<accession>Q0YRG5</accession>
<organism evidence="4 5">
    <name type="scientific">Chlorobium ferrooxidans DSM 13031</name>
    <dbReference type="NCBI Taxonomy" id="377431"/>
    <lineage>
        <taxon>Bacteria</taxon>
        <taxon>Pseudomonadati</taxon>
        <taxon>Chlorobiota</taxon>
        <taxon>Chlorobiia</taxon>
        <taxon>Chlorobiales</taxon>
        <taxon>Chlorobiaceae</taxon>
        <taxon>Chlorobium/Pelodictyon group</taxon>
        <taxon>Chlorobium</taxon>
    </lineage>
</organism>
<dbReference type="AlphaFoldDB" id="Q0YRG5"/>
<dbReference type="EMBL" id="AASE01000010">
    <property type="protein sequence ID" value="EAT58929.1"/>
    <property type="molecule type" value="Genomic_DNA"/>
</dbReference>
<keyword evidence="5" id="KW-1185">Reference proteome</keyword>
<comment type="caution">
    <text evidence="4">The sequence shown here is derived from an EMBL/GenBank/DDBJ whole genome shotgun (WGS) entry which is preliminary data.</text>
</comment>
<dbReference type="InterPro" id="IPR036291">
    <property type="entry name" value="NAD(P)-bd_dom_sf"/>
</dbReference>
<reference evidence="4 5" key="2">
    <citation type="submission" date="2006-07" db="EMBL/GenBank/DDBJ databases">
        <title>Sequencing of the draft genome and assembly of Chlorobium ferroxidans DSM 13031.</title>
        <authorList>
            <consortium name="US DOE Joint Genome Institute (JGI-PGF)"/>
            <person name="Copeland A."/>
            <person name="Lucas S."/>
            <person name="Lapidus A."/>
            <person name="Barry K."/>
            <person name="Glavina del Rio T."/>
            <person name="Dalin E."/>
            <person name="Tice H."/>
            <person name="Bruce D."/>
            <person name="Pitluck S."/>
            <person name="Richardson P."/>
        </authorList>
    </citation>
    <scope>NUCLEOTIDE SEQUENCE [LARGE SCALE GENOMIC DNA]</scope>
    <source>
        <strain evidence="4 5">DSM 13031</strain>
    </source>
</reference>
<keyword evidence="4" id="KW-0413">Isomerase</keyword>
<dbReference type="Proteomes" id="UP000004162">
    <property type="component" value="Unassembled WGS sequence"/>
</dbReference>
<dbReference type="OrthoDB" id="9778052at2"/>
<dbReference type="PANTHER" id="PTHR10366">
    <property type="entry name" value="NAD DEPENDENT EPIMERASE/DEHYDRATASE"/>
    <property type="match status" value="1"/>
</dbReference>
<evidence type="ECO:0000313" key="5">
    <source>
        <dbReference type="Proteomes" id="UP000004162"/>
    </source>
</evidence>
<evidence type="ECO:0000259" key="3">
    <source>
        <dbReference type="Pfam" id="PF01370"/>
    </source>
</evidence>
<evidence type="ECO:0000313" key="4">
    <source>
        <dbReference type="EMBL" id="EAT58929.1"/>
    </source>
</evidence>
<protein>
    <submittedName>
        <fullName evidence="4">NAD-dependent epimerase/dehydratase:3-beta hydroxysteroid dehydrogenase/isomerase</fullName>
    </submittedName>
</protein>